<dbReference type="Proteomes" id="UP001596047">
    <property type="component" value="Unassembled WGS sequence"/>
</dbReference>
<dbReference type="InterPro" id="IPR010359">
    <property type="entry name" value="IrrE_HExxH"/>
</dbReference>
<dbReference type="EMBL" id="JBHSOW010000106">
    <property type="protein sequence ID" value="MFC5652811.1"/>
    <property type="molecule type" value="Genomic_DNA"/>
</dbReference>
<evidence type="ECO:0000259" key="1">
    <source>
        <dbReference type="Pfam" id="PF06114"/>
    </source>
</evidence>
<reference evidence="3" key="1">
    <citation type="journal article" date="2019" name="Int. J. Syst. Evol. Microbiol.">
        <title>The Global Catalogue of Microorganisms (GCM) 10K type strain sequencing project: providing services to taxonomists for standard genome sequencing and annotation.</title>
        <authorList>
            <consortium name="The Broad Institute Genomics Platform"/>
            <consortium name="The Broad Institute Genome Sequencing Center for Infectious Disease"/>
            <person name="Wu L."/>
            <person name="Ma J."/>
        </authorList>
    </citation>
    <scope>NUCLEOTIDE SEQUENCE [LARGE SCALE GENOMIC DNA]</scope>
    <source>
        <strain evidence="3">CGMCC 1.3240</strain>
    </source>
</reference>
<comment type="caution">
    <text evidence="2">The sequence shown here is derived from an EMBL/GenBank/DDBJ whole genome shotgun (WGS) entry which is preliminary data.</text>
</comment>
<gene>
    <name evidence="2" type="ORF">ACFPYJ_27635</name>
</gene>
<feature type="domain" description="IrrE N-terminal-like" evidence="1">
    <location>
        <begin position="24"/>
        <end position="119"/>
    </location>
</feature>
<proteinExistence type="predicted"/>
<evidence type="ECO:0000313" key="2">
    <source>
        <dbReference type="EMBL" id="MFC5652811.1"/>
    </source>
</evidence>
<dbReference type="PANTHER" id="PTHR43236:SF1">
    <property type="entry name" value="BLL7220 PROTEIN"/>
    <property type="match status" value="1"/>
</dbReference>
<dbReference type="Pfam" id="PF06114">
    <property type="entry name" value="Peptidase_M78"/>
    <property type="match status" value="1"/>
</dbReference>
<name>A0ABW0W7W8_9BACL</name>
<protein>
    <submittedName>
        <fullName evidence="2">ImmA/IrrE family metallo-endopeptidase</fullName>
    </submittedName>
</protein>
<keyword evidence="3" id="KW-1185">Reference proteome</keyword>
<dbReference type="Gene3D" id="1.10.10.2910">
    <property type="match status" value="1"/>
</dbReference>
<dbReference type="PANTHER" id="PTHR43236">
    <property type="entry name" value="ANTITOXIN HIGA1"/>
    <property type="match status" value="1"/>
</dbReference>
<accession>A0ABW0W7W8</accession>
<sequence>MGIKKLVSQLTQKHGTNNPFVIASQRKIEVLYEPLGEIMGYFNTYKRIKMIHINNQLSESEQRLTCSHELGHALLHPKVNTPFLRSNTLFSIDRIEREANEFVAELLIPDELLLQLTLQEAAQVIGVPPDIATLKRTPTRSLKDFWKDEQSYIQF</sequence>
<dbReference type="RefSeq" id="WP_379191466.1">
    <property type="nucleotide sequence ID" value="NZ_JBHSOW010000106.1"/>
</dbReference>
<evidence type="ECO:0000313" key="3">
    <source>
        <dbReference type="Proteomes" id="UP001596047"/>
    </source>
</evidence>
<organism evidence="2 3">
    <name type="scientific">Paenibacillus solisilvae</name>
    <dbReference type="NCBI Taxonomy" id="2486751"/>
    <lineage>
        <taxon>Bacteria</taxon>
        <taxon>Bacillati</taxon>
        <taxon>Bacillota</taxon>
        <taxon>Bacilli</taxon>
        <taxon>Bacillales</taxon>
        <taxon>Paenibacillaceae</taxon>
        <taxon>Paenibacillus</taxon>
    </lineage>
</organism>
<dbReference type="InterPro" id="IPR052345">
    <property type="entry name" value="Rad_response_metalloprotease"/>
</dbReference>